<reference evidence="2" key="1">
    <citation type="submission" date="2013-07" db="EMBL/GenBank/DDBJ databases">
        <title>Sub-species coevolution in mutualistic symbiosis.</title>
        <authorList>
            <person name="Murfin K."/>
            <person name="Klassen J."/>
            <person name="Lee M."/>
            <person name="Forst S."/>
            <person name="Stock P."/>
            <person name="Goodrich-Blair H."/>
        </authorList>
    </citation>
    <scope>NUCLEOTIDE SEQUENCE [LARGE SCALE GENOMIC DNA]</scope>
    <source>
        <strain evidence="2">Feltiae Moldova</strain>
    </source>
</reference>
<dbReference type="InterPro" id="IPR025391">
    <property type="entry name" value="DUF4123"/>
</dbReference>
<dbReference type="HOGENOM" id="CLU_057134_0_0_6"/>
<proteinExistence type="predicted"/>
<dbReference type="AlphaFoldDB" id="A0A077NLZ6"/>
<comment type="caution">
    <text evidence="2">The sequence shown here is derived from an EMBL/GenBank/DDBJ whole genome shotgun (WGS) entry which is preliminary data.</text>
</comment>
<evidence type="ECO:0000259" key="1">
    <source>
        <dbReference type="Pfam" id="PF13503"/>
    </source>
</evidence>
<name>A0A077NLZ6_XENBV</name>
<dbReference type="Pfam" id="PF13503">
    <property type="entry name" value="DUF4123"/>
    <property type="match status" value="1"/>
</dbReference>
<protein>
    <recommendedName>
        <fullName evidence="1">DUF4123 domain-containing protein</fullName>
    </recommendedName>
</protein>
<organism evidence="2">
    <name type="scientific">Xenorhabdus bovienii str. feltiae Moldova</name>
    <dbReference type="NCBI Taxonomy" id="1398200"/>
    <lineage>
        <taxon>Bacteria</taxon>
        <taxon>Pseudomonadati</taxon>
        <taxon>Pseudomonadota</taxon>
        <taxon>Gammaproteobacteria</taxon>
        <taxon>Enterobacterales</taxon>
        <taxon>Morganellaceae</taxon>
        <taxon>Xenorhabdus</taxon>
    </lineage>
</organism>
<dbReference type="EMBL" id="CBSV010000031">
    <property type="protein sequence ID" value="CDG99890.1"/>
    <property type="molecule type" value="Genomic_DNA"/>
</dbReference>
<dbReference type="Proteomes" id="UP000028487">
    <property type="component" value="Unassembled WGS sequence"/>
</dbReference>
<sequence>MYRQKDYHQKYEHIWVTDFSYGYHSSGSQQPQRYCAQALIQANSQHQAIEQLSDYMLNTLRADEGQYEKILPFLHYLDSTERLEKDLIQNSNNLSGVQPIIILNALDISESLPIDTGELAIIPYPCTPFTDENDFNRHWISEDTYALLYQQSQNNKKYAHCYLVIDAGVYHKHAGHFIVPSLMVSGLPYRCLFKGETQIALEDAAPYLIELTGHEDIGFLRDIFITHYTPDIGIFIHSDSTFDELYNHLRKYPYLKQERSQNWVFFRFYYPPTLDLTLKGLSRGALASFMRHIGALYAFGHENNMMKAAVAESLRATKLETVTINDRMNRNYERYMEQKFFHKVSVFIKENIQQQSQVPEEQLSTFIIKHANYAYLHGFTLELTGLYYIMAKSVTVKNEAFWNHSLNTVLSEPSNQEARAYKLLKECFTPTTRSQP</sequence>
<dbReference type="RefSeq" id="WP_038222986.1">
    <property type="nucleotide sequence ID" value="NZ_CAWLWD010000114.1"/>
</dbReference>
<gene>
    <name evidence="2" type="ORF">XBFM1_1260039</name>
</gene>
<feature type="domain" description="DUF4123" evidence="1">
    <location>
        <begin position="161"/>
        <end position="283"/>
    </location>
</feature>
<accession>A0A077NLZ6</accession>
<evidence type="ECO:0000313" key="2">
    <source>
        <dbReference type="EMBL" id="CDG99890.1"/>
    </source>
</evidence>